<evidence type="ECO:0000313" key="3">
    <source>
        <dbReference type="Proteomes" id="UP000031036"/>
    </source>
</evidence>
<dbReference type="Proteomes" id="UP000031036">
    <property type="component" value="Unassembled WGS sequence"/>
</dbReference>
<organism evidence="2 3">
    <name type="scientific">Toxocara canis</name>
    <name type="common">Canine roundworm</name>
    <dbReference type="NCBI Taxonomy" id="6265"/>
    <lineage>
        <taxon>Eukaryota</taxon>
        <taxon>Metazoa</taxon>
        <taxon>Ecdysozoa</taxon>
        <taxon>Nematoda</taxon>
        <taxon>Chromadorea</taxon>
        <taxon>Rhabditida</taxon>
        <taxon>Spirurina</taxon>
        <taxon>Ascaridomorpha</taxon>
        <taxon>Ascaridoidea</taxon>
        <taxon>Toxocaridae</taxon>
        <taxon>Toxocara</taxon>
    </lineage>
</organism>
<evidence type="ECO:0000313" key="2">
    <source>
        <dbReference type="EMBL" id="KHN80283.1"/>
    </source>
</evidence>
<feature type="compositionally biased region" description="Basic and acidic residues" evidence="1">
    <location>
        <begin position="221"/>
        <end position="233"/>
    </location>
</feature>
<gene>
    <name evidence="2" type="ORF">Tcan_17039</name>
</gene>
<accession>A0A0B2VFG4</accession>
<dbReference type="OrthoDB" id="5810552at2759"/>
<proteinExistence type="predicted"/>
<keyword evidence="3" id="KW-1185">Reference proteome</keyword>
<sequence length="246" mass="26448">MVESLRCVYGGHGTVNGRSGAAPVKNITCASDTHYCVSLDSDVIFNGEHVKGIAKGCDKEMPGSTLRVFCKAEGCSTEKESNGEVKKRTESESSASAADPVVQFDPIIPKGEEVKGKDKSMKLKKSKTLIELGQKSSKSSIKSLDLENARKATQPLFDAAQMVCNIVDVTQDSTLNCRGPKRSLSADTDSPNETPKDSRKLVKIKSMSSATPKSGPFSTIKENEKKAKKKDSALDLSELGQELNDD</sequence>
<dbReference type="AlphaFoldDB" id="A0A0B2VFG4"/>
<feature type="region of interest" description="Disordered" evidence="1">
    <location>
        <begin position="178"/>
        <end position="246"/>
    </location>
</feature>
<reference evidence="2 3" key="1">
    <citation type="submission" date="2014-11" db="EMBL/GenBank/DDBJ databases">
        <title>Genetic blueprint of the zoonotic pathogen Toxocara canis.</title>
        <authorList>
            <person name="Zhu X.-Q."/>
            <person name="Korhonen P.K."/>
            <person name="Cai H."/>
            <person name="Young N.D."/>
            <person name="Nejsum P."/>
            <person name="von Samson-Himmelstjerna G."/>
            <person name="Boag P.R."/>
            <person name="Tan P."/>
            <person name="Li Q."/>
            <person name="Min J."/>
            <person name="Yang Y."/>
            <person name="Wang X."/>
            <person name="Fang X."/>
            <person name="Hall R.S."/>
            <person name="Hofmann A."/>
            <person name="Sternberg P.W."/>
            <person name="Jex A.R."/>
            <person name="Gasser R.B."/>
        </authorList>
    </citation>
    <scope>NUCLEOTIDE SEQUENCE [LARGE SCALE GENOMIC DNA]</scope>
    <source>
        <strain evidence="2">PN_DK_2014</strain>
    </source>
</reference>
<evidence type="ECO:0000256" key="1">
    <source>
        <dbReference type="SAM" id="MobiDB-lite"/>
    </source>
</evidence>
<name>A0A0B2VFG4_TOXCA</name>
<protein>
    <submittedName>
        <fullName evidence="2">Uncharacterized protein</fullName>
    </submittedName>
</protein>
<comment type="caution">
    <text evidence="2">The sequence shown here is derived from an EMBL/GenBank/DDBJ whole genome shotgun (WGS) entry which is preliminary data.</text>
</comment>
<dbReference type="EMBL" id="JPKZ01001751">
    <property type="protein sequence ID" value="KHN80283.1"/>
    <property type="molecule type" value="Genomic_DNA"/>
</dbReference>